<comment type="caution">
    <text evidence="1">The sequence shown here is derived from an EMBL/GenBank/DDBJ whole genome shotgun (WGS) entry which is preliminary data.</text>
</comment>
<accession>A0ABS2SZJ4</accession>
<gene>
    <name evidence="1" type="ORF">JOC54_003924</name>
</gene>
<dbReference type="Proteomes" id="UP001179280">
    <property type="component" value="Unassembled WGS sequence"/>
</dbReference>
<evidence type="ECO:0000313" key="1">
    <source>
        <dbReference type="EMBL" id="MBM7840631.1"/>
    </source>
</evidence>
<dbReference type="RefSeq" id="WP_204468316.1">
    <property type="nucleotide sequence ID" value="NZ_JAFBCV010000015.1"/>
</dbReference>
<keyword evidence="2" id="KW-1185">Reference proteome</keyword>
<proteinExistence type="predicted"/>
<protein>
    <submittedName>
        <fullName evidence="1">Uncharacterized protein</fullName>
    </submittedName>
</protein>
<sequence length="140" mass="15685">MRVIKVGLVALFVLTGCSTEGMDANSIHQKHDYGMGAFGPGPLNFEHMQGETFEPGQTNLGTSYINPSVPHRTLEEDARQVEGIVTKQGFRSGTAFVNGGHIYVKAHPNEHWSKKETEQHLIDLNRAFKSEIPRYRVHVR</sequence>
<dbReference type="PROSITE" id="PS51257">
    <property type="entry name" value="PROKAR_LIPOPROTEIN"/>
    <property type="match status" value="1"/>
</dbReference>
<reference evidence="1" key="1">
    <citation type="submission" date="2021-01" db="EMBL/GenBank/DDBJ databases">
        <title>Genomic Encyclopedia of Type Strains, Phase IV (KMG-IV): sequencing the most valuable type-strain genomes for metagenomic binning, comparative biology and taxonomic classification.</title>
        <authorList>
            <person name="Goeker M."/>
        </authorList>
    </citation>
    <scope>NUCLEOTIDE SEQUENCE</scope>
    <source>
        <strain evidence="1">DSM 21943</strain>
    </source>
</reference>
<dbReference type="EMBL" id="JAFBCV010000015">
    <property type="protein sequence ID" value="MBM7840631.1"/>
    <property type="molecule type" value="Genomic_DNA"/>
</dbReference>
<name>A0ABS2SZJ4_9BACI</name>
<evidence type="ECO:0000313" key="2">
    <source>
        <dbReference type="Proteomes" id="UP001179280"/>
    </source>
</evidence>
<organism evidence="1 2">
    <name type="scientific">Shouchella xiaoxiensis</name>
    <dbReference type="NCBI Taxonomy" id="766895"/>
    <lineage>
        <taxon>Bacteria</taxon>
        <taxon>Bacillati</taxon>
        <taxon>Bacillota</taxon>
        <taxon>Bacilli</taxon>
        <taxon>Bacillales</taxon>
        <taxon>Bacillaceae</taxon>
        <taxon>Shouchella</taxon>
    </lineage>
</organism>